<protein>
    <submittedName>
        <fullName evidence="2">Uncharacterized protein</fullName>
    </submittedName>
</protein>
<proteinExistence type="predicted"/>
<dbReference type="AlphaFoldDB" id="A0A0F9BUK1"/>
<dbReference type="EMBL" id="LAZR01050122">
    <property type="protein sequence ID" value="KKK88066.1"/>
    <property type="molecule type" value="Genomic_DNA"/>
</dbReference>
<feature type="non-terminal residue" evidence="2">
    <location>
        <position position="390"/>
    </location>
</feature>
<feature type="region of interest" description="Disordered" evidence="1">
    <location>
        <begin position="321"/>
        <end position="348"/>
    </location>
</feature>
<evidence type="ECO:0000256" key="1">
    <source>
        <dbReference type="SAM" id="MobiDB-lite"/>
    </source>
</evidence>
<reference evidence="2" key="1">
    <citation type="journal article" date="2015" name="Nature">
        <title>Complex archaea that bridge the gap between prokaryotes and eukaryotes.</title>
        <authorList>
            <person name="Spang A."/>
            <person name="Saw J.H."/>
            <person name="Jorgensen S.L."/>
            <person name="Zaremba-Niedzwiedzka K."/>
            <person name="Martijn J."/>
            <person name="Lind A.E."/>
            <person name="van Eijk R."/>
            <person name="Schleper C."/>
            <person name="Guy L."/>
            <person name="Ettema T.J."/>
        </authorList>
    </citation>
    <scope>NUCLEOTIDE SEQUENCE</scope>
</reference>
<organism evidence="2">
    <name type="scientific">marine sediment metagenome</name>
    <dbReference type="NCBI Taxonomy" id="412755"/>
    <lineage>
        <taxon>unclassified sequences</taxon>
        <taxon>metagenomes</taxon>
        <taxon>ecological metagenomes</taxon>
    </lineage>
</organism>
<comment type="caution">
    <text evidence="2">The sequence shown here is derived from an EMBL/GenBank/DDBJ whole genome shotgun (WGS) entry which is preliminary data.</text>
</comment>
<gene>
    <name evidence="2" type="ORF">LCGC14_2746910</name>
</gene>
<accession>A0A0F9BUK1</accession>
<evidence type="ECO:0000313" key="2">
    <source>
        <dbReference type="EMBL" id="KKK88066.1"/>
    </source>
</evidence>
<name>A0A0F9BUK1_9ZZZZ</name>
<sequence>MAWNAFDFLDEAEPLTPTSAFDFLDEPEAEPPGRLGTAGSSLALGFGGIVSGMPKGLALMGAPEPELWRNYDRIDRGEQTTTRASKYAIEPDRTEKRLQQYQASTPEARKSLRGDFIAETETAQKSTLYEAGNQLDRWFAESFAVNPEFQQEWLASKLPQALGSAGGFVMAAVLGRGVLGKNFVGIYGVPSALGSVVNRADQFEQALDAGADIGTALSAADLGAVIGTTEAIPIGNLLTRLDKVSGGNIKRLLFRVVQQGTEEAVQEALAGVMNAAVSQQLYDPERGIWTAERVEEGAIGFTTGAILETLFSLALPGRLRGGGSRRKGKTTPKGETSTAAEVTTDAEERRRELNMKADQAELTPAERTELEFLRENSDNPTVIAAAYGVA</sequence>